<dbReference type="PANTHER" id="PTHR11728:SF1">
    <property type="entry name" value="GLYCEROL-3-PHOSPHATE DEHYDROGENASE [NAD(+)] 2, CHLOROPLASTIC"/>
    <property type="match status" value="1"/>
</dbReference>
<feature type="binding site" evidence="8">
    <location>
        <position position="149"/>
    </location>
    <ligand>
        <name>NADPH</name>
        <dbReference type="ChEBI" id="CHEBI:57783"/>
    </ligand>
</feature>
<dbReference type="InterPro" id="IPR036291">
    <property type="entry name" value="NAD(P)-bd_dom_sf"/>
</dbReference>
<dbReference type="Pfam" id="PF07479">
    <property type="entry name" value="NAD_Gly3P_dh_C"/>
    <property type="match status" value="1"/>
</dbReference>
<dbReference type="InterPro" id="IPR006168">
    <property type="entry name" value="G3P_DH_NAD-dep"/>
</dbReference>
<proteinExistence type="inferred from homology"/>
<name>A0ABP7AXP2_9ACTN</name>
<feature type="binding site" evidence="8">
    <location>
        <position position="115"/>
    </location>
    <ligand>
        <name>NADPH</name>
        <dbReference type="ChEBI" id="CHEBI:57783"/>
    </ligand>
</feature>
<comment type="pathway">
    <text evidence="8">Membrane lipid metabolism; glycerophospholipid metabolism.</text>
</comment>
<evidence type="ECO:0000256" key="3">
    <source>
        <dbReference type="ARBA" id="ARBA00023002"/>
    </source>
</evidence>
<evidence type="ECO:0000256" key="1">
    <source>
        <dbReference type="ARBA" id="ARBA00011009"/>
    </source>
</evidence>
<keyword evidence="3 8" id="KW-0560">Oxidoreductase</keyword>
<dbReference type="NCBIfam" id="NF000940">
    <property type="entry name" value="PRK00094.1-2"/>
    <property type="match status" value="1"/>
</dbReference>
<evidence type="ECO:0000256" key="7">
    <source>
        <dbReference type="ARBA" id="ARBA00023264"/>
    </source>
</evidence>
<feature type="binding site" evidence="8">
    <location>
        <position position="288"/>
    </location>
    <ligand>
        <name>NADPH</name>
        <dbReference type="ChEBI" id="CHEBI:57783"/>
    </ligand>
</feature>
<keyword evidence="4 8" id="KW-0520">NAD</keyword>
<evidence type="ECO:0000259" key="11">
    <source>
        <dbReference type="Pfam" id="PF01210"/>
    </source>
</evidence>
<sequence>MTSTSSTAAAPRTKVAVMGAGSWGTAFSLVLADAGCEVALWSHHADQAEAINRERINSAFFPDLELPDAIRAYADAQQAMEGARFVVLAIPSQALRENLARWVIPAEAAVVSLAKGIELGTGLRMSQLIAEVTQIPSDRIAVVSGPNLAREIAERQPAATVVACASEDTATALQRVCHTARFRAYTNTDVIGVELGGATKNVIALAVGMAVGFGLGDNSTASVITRGLAETIRLGDALGAHPYTFSGLAGLGDLVATCSSPLSRNRTFGEGLGRGRTVAEIAASTRQVAEGVKSCSSIRQLARDHGVEMPIVEAVDAVIAEQLTPRDMIEALMSRSAKPERY</sequence>
<evidence type="ECO:0000256" key="2">
    <source>
        <dbReference type="ARBA" id="ARBA00022516"/>
    </source>
</evidence>
<keyword evidence="8" id="KW-0521">NADP</keyword>
<dbReference type="SUPFAM" id="SSF48179">
    <property type="entry name" value="6-phosphogluconate dehydrogenase C-terminal domain-like"/>
    <property type="match status" value="1"/>
</dbReference>
<dbReference type="InterPro" id="IPR008927">
    <property type="entry name" value="6-PGluconate_DH-like_C_sf"/>
</dbReference>
<feature type="binding site" evidence="8">
    <location>
        <position position="200"/>
    </location>
    <ligand>
        <name>sn-glycerol 3-phosphate</name>
        <dbReference type="ChEBI" id="CHEBI:57597"/>
    </ligand>
</feature>
<comment type="similarity">
    <text evidence="1 8 9">Belongs to the NAD-dependent glycerol-3-phosphate dehydrogenase family.</text>
</comment>
<feature type="binding site" evidence="8">
    <location>
        <position position="265"/>
    </location>
    <ligand>
        <name>sn-glycerol 3-phosphate</name>
        <dbReference type="ChEBI" id="CHEBI:57597"/>
    </ligand>
</feature>
<feature type="active site" description="Proton acceptor" evidence="8">
    <location>
        <position position="200"/>
    </location>
</feature>
<dbReference type="InterPro" id="IPR006109">
    <property type="entry name" value="G3P_DH_NAD-dep_C"/>
</dbReference>
<protein>
    <recommendedName>
        <fullName evidence="8">Glycerol-3-phosphate dehydrogenase [NAD(P)+]</fullName>
        <ecNumber evidence="8">1.1.1.94</ecNumber>
    </recommendedName>
    <alternativeName>
        <fullName evidence="8">NAD(P)(+)-dependent glycerol-3-phosphate dehydrogenase</fullName>
    </alternativeName>
    <alternativeName>
        <fullName evidence="8">NAD(P)H-dependent dihydroxyacetone-phosphate reductase</fullName>
    </alternativeName>
</protein>
<gene>
    <name evidence="8" type="primary">gpsA</name>
    <name evidence="13" type="ORF">GCM10022236_51110</name>
</gene>
<comment type="function">
    <text evidence="8">Catalyzes the reduction of the glycolytic intermediate dihydroxyacetone phosphate (DHAP) to sn-glycerol 3-phosphate (G3P), the key precursor for phospholipid synthesis.</text>
</comment>
<comment type="catalytic activity">
    <reaction evidence="8 10">
        <text>sn-glycerol 3-phosphate + NADP(+) = dihydroxyacetone phosphate + NADPH + H(+)</text>
        <dbReference type="Rhea" id="RHEA:11096"/>
        <dbReference type="ChEBI" id="CHEBI:15378"/>
        <dbReference type="ChEBI" id="CHEBI:57597"/>
        <dbReference type="ChEBI" id="CHEBI:57642"/>
        <dbReference type="ChEBI" id="CHEBI:57783"/>
        <dbReference type="ChEBI" id="CHEBI:58349"/>
        <dbReference type="EC" id="1.1.1.94"/>
    </reaction>
</comment>
<dbReference type="HAMAP" id="MF_00394">
    <property type="entry name" value="NAD_Glyc3P_dehydrog"/>
    <property type="match status" value="1"/>
</dbReference>
<evidence type="ECO:0000259" key="12">
    <source>
        <dbReference type="Pfam" id="PF07479"/>
    </source>
</evidence>
<dbReference type="RefSeq" id="WP_344809952.1">
    <property type="nucleotide sequence ID" value="NZ_BAABAB010000052.1"/>
</dbReference>
<feature type="binding site" evidence="8">
    <location>
        <position position="145"/>
    </location>
    <ligand>
        <name>sn-glycerol 3-phosphate</name>
        <dbReference type="ChEBI" id="CHEBI:57597"/>
    </ligand>
</feature>
<dbReference type="NCBIfam" id="NF000942">
    <property type="entry name" value="PRK00094.1-4"/>
    <property type="match status" value="1"/>
</dbReference>
<keyword evidence="14" id="KW-1185">Reference proteome</keyword>
<feature type="binding site" evidence="8">
    <location>
        <position position="264"/>
    </location>
    <ligand>
        <name>NADPH</name>
        <dbReference type="ChEBI" id="CHEBI:57783"/>
    </ligand>
</feature>
<keyword evidence="7 8" id="KW-1208">Phospholipid metabolism</keyword>
<dbReference type="SUPFAM" id="SSF51735">
    <property type="entry name" value="NAD(P)-binding Rossmann-fold domains"/>
    <property type="match status" value="1"/>
</dbReference>
<reference evidence="14" key="1">
    <citation type="journal article" date="2019" name="Int. J. Syst. Evol. Microbiol.">
        <title>The Global Catalogue of Microorganisms (GCM) 10K type strain sequencing project: providing services to taxonomists for standard genome sequencing and annotation.</title>
        <authorList>
            <consortium name="The Broad Institute Genomics Platform"/>
            <consortium name="The Broad Institute Genome Sequencing Center for Infectious Disease"/>
            <person name="Wu L."/>
            <person name="Ma J."/>
        </authorList>
    </citation>
    <scope>NUCLEOTIDE SEQUENCE [LARGE SCALE GENOMIC DNA]</scope>
    <source>
        <strain evidence="14">JCM 16929</strain>
    </source>
</reference>
<organism evidence="13 14">
    <name type="scientific">Microlunatus ginsengisoli</name>
    <dbReference type="NCBI Taxonomy" id="363863"/>
    <lineage>
        <taxon>Bacteria</taxon>
        <taxon>Bacillati</taxon>
        <taxon>Actinomycetota</taxon>
        <taxon>Actinomycetes</taxon>
        <taxon>Propionibacteriales</taxon>
        <taxon>Propionibacteriaceae</taxon>
        <taxon>Microlunatus</taxon>
    </lineage>
</organism>
<feature type="binding site" evidence="8">
    <location>
        <position position="263"/>
    </location>
    <ligand>
        <name>sn-glycerol 3-phosphate</name>
        <dbReference type="ChEBI" id="CHEBI:57597"/>
    </ligand>
</feature>
<feature type="binding site" evidence="8">
    <location>
        <position position="290"/>
    </location>
    <ligand>
        <name>NADPH</name>
        <dbReference type="ChEBI" id="CHEBI:57783"/>
    </ligand>
</feature>
<keyword evidence="5 8" id="KW-0443">Lipid metabolism</keyword>
<dbReference type="PROSITE" id="PS00957">
    <property type="entry name" value="NAD_G3PDH"/>
    <property type="match status" value="1"/>
</dbReference>
<keyword evidence="8" id="KW-0547">Nucleotide-binding</keyword>
<dbReference type="PANTHER" id="PTHR11728">
    <property type="entry name" value="GLYCEROL-3-PHOSPHATE DEHYDROGENASE"/>
    <property type="match status" value="1"/>
</dbReference>
<evidence type="ECO:0000256" key="9">
    <source>
        <dbReference type="RuleBase" id="RU000437"/>
    </source>
</evidence>
<evidence type="ECO:0000256" key="6">
    <source>
        <dbReference type="ARBA" id="ARBA00023209"/>
    </source>
</evidence>
<dbReference type="Gene3D" id="3.40.50.720">
    <property type="entry name" value="NAD(P)-binding Rossmann-like Domain"/>
    <property type="match status" value="1"/>
</dbReference>
<evidence type="ECO:0000256" key="8">
    <source>
        <dbReference type="HAMAP-Rule" id="MF_00394"/>
    </source>
</evidence>
<feature type="binding site" evidence="8">
    <location>
        <position position="253"/>
    </location>
    <ligand>
        <name>sn-glycerol 3-phosphate</name>
        <dbReference type="ChEBI" id="CHEBI:57597"/>
    </ligand>
</feature>
<dbReference type="InterPro" id="IPR011128">
    <property type="entry name" value="G3P_DH_NAD-dep_N"/>
</dbReference>
<feature type="binding site" evidence="8">
    <location>
        <position position="264"/>
    </location>
    <ligand>
        <name>sn-glycerol 3-phosphate</name>
        <dbReference type="ChEBI" id="CHEBI:57597"/>
    </ligand>
</feature>
<dbReference type="EC" id="1.1.1.94" evidence="8"/>
<keyword evidence="6 8" id="KW-0594">Phospholipid biosynthesis</keyword>
<keyword evidence="2 8" id="KW-0444">Lipid biosynthesis</keyword>
<feature type="binding site" evidence="8">
    <location>
        <position position="43"/>
    </location>
    <ligand>
        <name>NADPH</name>
        <dbReference type="ChEBI" id="CHEBI:57783"/>
    </ligand>
</feature>
<dbReference type="InterPro" id="IPR013328">
    <property type="entry name" value="6PGD_dom2"/>
</dbReference>
<evidence type="ECO:0000256" key="5">
    <source>
        <dbReference type="ARBA" id="ARBA00023098"/>
    </source>
</evidence>
<feature type="binding site" evidence="8">
    <location>
        <position position="115"/>
    </location>
    <ligand>
        <name>sn-glycerol 3-phosphate</name>
        <dbReference type="ChEBI" id="CHEBI:57597"/>
    </ligand>
</feature>
<comment type="catalytic activity">
    <reaction evidence="8">
        <text>sn-glycerol 3-phosphate + NAD(+) = dihydroxyacetone phosphate + NADH + H(+)</text>
        <dbReference type="Rhea" id="RHEA:11092"/>
        <dbReference type="ChEBI" id="CHEBI:15378"/>
        <dbReference type="ChEBI" id="CHEBI:57540"/>
        <dbReference type="ChEBI" id="CHEBI:57597"/>
        <dbReference type="ChEBI" id="CHEBI:57642"/>
        <dbReference type="ChEBI" id="CHEBI:57945"/>
        <dbReference type="EC" id="1.1.1.94"/>
    </reaction>
</comment>
<feature type="binding site" evidence="8">
    <location>
        <position position="23"/>
    </location>
    <ligand>
        <name>NADPH</name>
        <dbReference type="ChEBI" id="CHEBI:57783"/>
    </ligand>
</feature>
<feature type="binding site" evidence="8">
    <location>
        <position position="44"/>
    </location>
    <ligand>
        <name>NADPH</name>
        <dbReference type="ChEBI" id="CHEBI:57783"/>
    </ligand>
</feature>
<feature type="domain" description="Glycerol-3-phosphate dehydrogenase NAD-dependent N-terminal" evidence="11">
    <location>
        <begin position="14"/>
        <end position="169"/>
    </location>
</feature>
<dbReference type="Proteomes" id="UP001501490">
    <property type="component" value="Unassembled WGS sequence"/>
</dbReference>
<dbReference type="EMBL" id="BAABAB010000052">
    <property type="protein sequence ID" value="GAA3642250.1"/>
    <property type="molecule type" value="Genomic_DNA"/>
</dbReference>
<feature type="domain" description="Glycerol-3-phosphate dehydrogenase NAD-dependent C-terminal" evidence="12">
    <location>
        <begin position="189"/>
        <end position="330"/>
    </location>
</feature>
<evidence type="ECO:0000313" key="13">
    <source>
        <dbReference type="EMBL" id="GAA3642250.1"/>
    </source>
</evidence>
<evidence type="ECO:0000256" key="10">
    <source>
        <dbReference type="RuleBase" id="RU000439"/>
    </source>
</evidence>
<evidence type="ECO:0000313" key="14">
    <source>
        <dbReference type="Proteomes" id="UP001501490"/>
    </source>
</evidence>
<dbReference type="PIRSF" id="PIRSF000114">
    <property type="entry name" value="Glycerol-3-P_dh"/>
    <property type="match status" value="1"/>
</dbReference>
<accession>A0ABP7AXP2</accession>
<evidence type="ECO:0000256" key="4">
    <source>
        <dbReference type="ARBA" id="ARBA00023027"/>
    </source>
</evidence>
<comment type="caution">
    <text evidence="8">Lacks conserved residue(s) required for the propagation of feature annotation.</text>
</comment>
<feature type="binding site" evidence="8">
    <location>
        <position position="22"/>
    </location>
    <ligand>
        <name>NADPH</name>
        <dbReference type="ChEBI" id="CHEBI:57783"/>
    </ligand>
</feature>
<comment type="subcellular location">
    <subcellularLocation>
        <location evidence="8">Cytoplasm</location>
    </subcellularLocation>
</comment>
<dbReference type="Gene3D" id="1.10.1040.10">
    <property type="entry name" value="N-(1-d-carboxylethyl)-l-norvaline Dehydrogenase, domain 2"/>
    <property type="match status" value="1"/>
</dbReference>
<comment type="caution">
    <text evidence="13">The sequence shown here is derived from an EMBL/GenBank/DDBJ whole genome shotgun (WGS) entry which is preliminary data.</text>
</comment>
<keyword evidence="8" id="KW-0963">Cytoplasm</keyword>
<dbReference type="PRINTS" id="PR00077">
    <property type="entry name" value="GPDHDRGNASE"/>
</dbReference>
<dbReference type="Pfam" id="PF01210">
    <property type="entry name" value="NAD_Gly3P_dh_N"/>
    <property type="match status" value="1"/>
</dbReference>